<dbReference type="NCBIfam" id="NF041681">
    <property type="entry name" value="HGxxPAAW"/>
    <property type="match status" value="1"/>
</dbReference>
<keyword evidence="1" id="KW-0472">Membrane</keyword>
<dbReference type="AlphaFoldDB" id="A0A917IK68"/>
<proteinExistence type="predicted"/>
<dbReference type="Pfam" id="PF20447">
    <property type="entry name" value="DUF6704"/>
    <property type="match status" value="1"/>
</dbReference>
<dbReference type="Proteomes" id="UP000600171">
    <property type="component" value="Unassembled WGS sequence"/>
</dbReference>
<organism evidence="2 3">
    <name type="scientific">Rothia aerolata</name>
    <dbReference type="NCBI Taxonomy" id="1812262"/>
    <lineage>
        <taxon>Bacteria</taxon>
        <taxon>Bacillati</taxon>
        <taxon>Actinomycetota</taxon>
        <taxon>Actinomycetes</taxon>
        <taxon>Micrococcales</taxon>
        <taxon>Micrococcaceae</taxon>
        <taxon>Rothia</taxon>
    </lineage>
</organism>
<evidence type="ECO:0000313" key="3">
    <source>
        <dbReference type="Proteomes" id="UP000600171"/>
    </source>
</evidence>
<name>A0A917IK68_9MICC</name>
<keyword evidence="1" id="KW-0812">Transmembrane</keyword>
<feature type="transmembrane region" description="Helical" evidence="1">
    <location>
        <begin position="21"/>
        <end position="40"/>
    </location>
</feature>
<evidence type="ECO:0000256" key="1">
    <source>
        <dbReference type="SAM" id="Phobius"/>
    </source>
</evidence>
<protein>
    <submittedName>
        <fullName evidence="2">Uncharacterized protein</fullName>
    </submittedName>
</protein>
<accession>A0A917IK68</accession>
<sequence length="83" mass="8640">MAEKQVVLDSPLPYPNHGNTVAAWALVIITCVGAVIAAVGFDTFHWPIVITGAAIMVLGIVAGLVLKGMGFGQGGAKTKYKHH</sequence>
<evidence type="ECO:0000313" key="2">
    <source>
        <dbReference type="EMBL" id="GGH56972.1"/>
    </source>
</evidence>
<feature type="transmembrane region" description="Helical" evidence="1">
    <location>
        <begin position="46"/>
        <end position="66"/>
    </location>
</feature>
<dbReference type="RefSeq" id="WP_188358450.1">
    <property type="nucleotide sequence ID" value="NZ_BMDC01000001.1"/>
</dbReference>
<keyword evidence="3" id="KW-1185">Reference proteome</keyword>
<dbReference type="InterPro" id="IPR046550">
    <property type="entry name" value="DUF6704"/>
</dbReference>
<gene>
    <name evidence="2" type="ORF">GCM10007359_01630</name>
</gene>
<comment type="caution">
    <text evidence="2">The sequence shown here is derived from an EMBL/GenBank/DDBJ whole genome shotgun (WGS) entry which is preliminary data.</text>
</comment>
<reference evidence="2 3" key="1">
    <citation type="journal article" date="2014" name="Int. J. Syst. Evol. Microbiol.">
        <title>Complete genome sequence of Corynebacterium casei LMG S-19264T (=DSM 44701T), isolated from a smear-ripened cheese.</title>
        <authorList>
            <consortium name="US DOE Joint Genome Institute (JGI-PGF)"/>
            <person name="Walter F."/>
            <person name="Albersmeier A."/>
            <person name="Kalinowski J."/>
            <person name="Ruckert C."/>
        </authorList>
    </citation>
    <scope>NUCLEOTIDE SEQUENCE [LARGE SCALE GENOMIC DNA]</scope>
    <source>
        <strain evidence="2 3">CCM 8669</strain>
    </source>
</reference>
<dbReference type="EMBL" id="BMDC01000001">
    <property type="protein sequence ID" value="GGH56972.1"/>
    <property type="molecule type" value="Genomic_DNA"/>
</dbReference>
<keyword evidence="1" id="KW-1133">Transmembrane helix</keyword>